<feature type="binding site" evidence="2">
    <location>
        <position position="305"/>
    </location>
    <ligand>
        <name>Mg(2+)</name>
        <dbReference type="ChEBI" id="CHEBI:18420"/>
    </ligand>
</feature>
<feature type="region of interest" description="Disordered" evidence="3">
    <location>
        <begin position="59"/>
        <end position="80"/>
    </location>
</feature>
<feature type="active site" description="Proton acceptor" evidence="1">
    <location>
        <position position="300"/>
    </location>
</feature>
<dbReference type="CDD" id="cd12087">
    <property type="entry name" value="TM_EGFR-like"/>
    <property type="match status" value="1"/>
</dbReference>
<evidence type="ECO:0000256" key="4">
    <source>
        <dbReference type="SAM" id="Phobius"/>
    </source>
</evidence>
<gene>
    <name evidence="6" type="ORF">AM588_10007979</name>
</gene>
<dbReference type="SUPFAM" id="SSF56112">
    <property type="entry name" value="Protein kinase-like (PK-like)"/>
    <property type="match status" value="1"/>
</dbReference>
<evidence type="ECO:0000259" key="5">
    <source>
        <dbReference type="PROSITE" id="PS50011"/>
    </source>
</evidence>
<evidence type="ECO:0000256" key="3">
    <source>
        <dbReference type="SAM" id="MobiDB-lite"/>
    </source>
</evidence>
<feature type="transmembrane region" description="Helical" evidence="4">
    <location>
        <begin position="83"/>
        <end position="108"/>
    </location>
</feature>
<dbReference type="Gene3D" id="3.30.200.20">
    <property type="entry name" value="Phosphorylase Kinase, domain 1"/>
    <property type="match status" value="1"/>
</dbReference>
<keyword evidence="4" id="KW-1133">Transmembrane helix</keyword>
<dbReference type="InterPro" id="IPR000719">
    <property type="entry name" value="Prot_kinase_dom"/>
</dbReference>
<dbReference type="InterPro" id="IPR051681">
    <property type="entry name" value="Ser/Thr_Kinases-Pseudokinases"/>
</dbReference>
<organism evidence="6 7">
    <name type="scientific">Phytophthora nicotianae</name>
    <name type="common">Potato buckeye rot agent</name>
    <name type="synonym">Phytophthora parasitica</name>
    <dbReference type="NCBI Taxonomy" id="4792"/>
    <lineage>
        <taxon>Eukaryota</taxon>
        <taxon>Sar</taxon>
        <taxon>Stramenopiles</taxon>
        <taxon>Oomycota</taxon>
        <taxon>Peronosporomycetes</taxon>
        <taxon>Peronosporales</taxon>
        <taxon>Peronosporaceae</taxon>
        <taxon>Phytophthora</taxon>
    </lineage>
</organism>
<dbReference type="InterPro" id="IPR008271">
    <property type="entry name" value="Ser/Thr_kinase_AS"/>
</dbReference>
<evidence type="ECO:0000313" key="7">
    <source>
        <dbReference type="Proteomes" id="UP000054636"/>
    </source>
</evidence>
<proteinExistence type="predicted"/>
<feature type="domain" description="Protein kinase" evidence="5">
    <location>
        <begin position="172"/>
        <end position="437"/>
    </location>
</feature>
<dbReference type="AlphaFoldDB" id="A0A0W8DMG9"/>
<sequence>MESNYSVASGDVEWTCFVGYTSDYGLVFYTSASETFSSTSGNGSTTGSDFTIVNVGGSNSSSGSEAATSAPVTTSDDGSSSSVGAGVIAGIVVGCIVVLALIVGIIWWRKRRKHSSEGAERGNKDAYGEVLLGQDSQGRTVSSQPGASSDFNTEGLWTDEAIIAARIPREKVILQQRISRGGYGEVYVGTFNDQRVAIKMLLPETRKRIQSVNEFLAEVKLMASLEHPRIVEFIGVAWDSLTDLCVVSEFMEGGDVRALLNRYQNERNIGFDYTKVKIALHVAHALTYMHSFDPPLIHRDLKSKNILLTEDHDAKLTDFGASRERVDRTMTVGIGTSLWMAPEMMTGEKYDEKADIFSFGVVLSELDSNALPYANTGKNRQPSDLAILQLVMQGKLRVSFSETCPPGILELGMACVAVDPTARPTAAEALYRLQVALAEQQ</sequence>
<keyword evidence="4" id="KW-0812">Transmembrane</keyword>
<name>A0A0W8DMG9_PHYNI</name>
<accession>A0A0W8DMG9</accession>
<dbReference type="PROSITE" id="PS00108">
    <property type="entry name" value="PROTEIN_KINASE_ST"/>
    <property type="match status" value="1"/>
</dbReference>
<evidence type="ECO:0000256" key="2">
    <source>
        <dbReference type="PIRSR" id="PIRSR000615-3"/>
    </source>
</evidence>
<evidence type="ECO:0000313" key="6">
    <source>
        <dbReference type="EMBL" id="KUF97577.1"/>
    </source>
</evidence>
<feature type="binding site" evidence="2">
    <location>
        <position position="318"/>
    </location>
    <ligand>
        <name>Mg(2+)</name>
        <dbReference type="ChEBI" id="CHEBI:18420"/>
    </ligand>
</feature>
<dbReference type="SMART" id="SM00220">
    <property type="entry name" value="S_TKc"/>
    <property type="match status" value="1"/>
</dbReference>
<dbReference type="GO" id="GO:0004674">
    <property type="term" value="F:protein serine/threonine kinase activity"/>
    <property type="evidence" value="ECO:0007669"/>
    <property type="project" value="TreeGrafter"/>
</dbReference>
<keyword evidence="2" id="KW-0460">Magnesium</keyword>
<evidence type="ECO:0000256" key="1">
    <source>
        <dbReference type="PIRSR" id="PIRSR000615-1"/>
    </source>
</evidence>
<dbReference type="PANTHER" id="PTHR44329:SF214">
    <property type="entry name" value="PROTEIN KINASE DOMAIN-CONTAINING PROTEIN"/>
    <property type="match status" value="1"/>
</dbReference>
<dbReference type="PROSITE" id="PS50011">
    <property type="entry name" value="PROTEIN_KINASE_DOM"/>
    <property type="match status" value="1"/>
</dbReference>
<keyword evidence="2" id="KW-0479">Metal-binding</keyword>
<dbReference type="PANTHER" id="PTHR44329">
    <property type="entry name" value="SERINE/THREONINE-PROTEIN KINASE TNNI3K-RELATED"/>
    <property type="match status" value="1"/>
</dbReference>
<dbReference type="EMBL" id="LNFP01000108">
    <property type="protein sequence ID" value="KUF97577.1"/>
    <property type="molecule type" value="Genomic_DNA"/>
</dbReference>
<feature type="compositionally biased region" description="Polar residues" evidence="3">
    <location>
        <begin position="65"/>
        <end position="77"/>
    </location>
</feature>
<dbReference type="Gene3D" id="1.10.510.10">
    <property type="entry name" value="Transferase(Phosphotransferase) domain 1"/>
    <property type="match status" value="1"/>
</dbReference>
<keyword evidence="4" id="KW-0472">Membrane</keyword>
<dbReference type="GO" id="GO:0005524">
    <property type="term" value="F:ATP binding"/>
    <property type="evidence" value="ECO:0007669"/>
    <property type="project" value="InterPro"/>
</dbReference>
<dbReference type="InterPro" id="IPR011009">
    <property type="entry name" value="Kinase-like_dom_sf"/>
</dbReference>
<protein>
    <submittedName>
        <fullName evidence="6">RPA-interacting protein A</fullName>
    </submittedName>
</protein>
<dbReference type="Proteomes" id="UP000054636">
    <property type="component" value="Unassembled WGS sequence"/>
</dbReference>
<reference evidence="6 7" key="1">
    <citation type="submission" date="2015-11" db="EMBL/GenBank/DDBJ databases">
        <title>Genomes and virulence difference between two physiological races of Phytophthora nicotianae.</title>
        <authorList>
            <person name="Liu H."/>
            <person name="Ma X."/>
            <person name="Yu H."/>
            <person name="Fang D."/>
            <person name="Li Y."/>
            <person name="Wang X."/>
            <person name="Wang W."/>
            <person name="Dong Y."/>
            <person name="Xiao B."/>
        </authorList>
    </citation>
    <scope>NUCLEOTIDE SEQUENCE [LARGE SCALE GENOMIC DNA]</scope>
    <source>
        <strain evidence="7">race 1</strain>
    </source>
</reference>
<comment type="caution">
    <text evidence="6">The sequence shown here is derived from an EMBL/GenBank/DDBJ whole genome shotgun (WGS) entry which is preliminary data.</text>
</comment>
<dbReference type="Pfam" id="PF00069">
    <property type="entry name" value="Pkinase"/>
    <property type="match status" value="1"/>
</dbReference>
<dbReference type="GO" id="GO:0046872">
    <property type="term" value="F:metal ion binding"/>
    <property type="evidence" value="ECO:0007669"/>
    <property type="project" value="UniProtKB-KW"/>
</dbReference>